<organism evidence="2 3">
    <name type="scientific">Trichogramma brassicae</name>
    <dbReference type="NCBI Taxonomy" id="86971"/>
    <lineage>
        <taxon>Eukaryota</taxon>
        <taxon>Metazoa</taxon>
        <taxon>Ecdysozoa</taxon>
        <taxon>Arthropoda</taxon>
        <taxon>Hexapoda</taxon>
        <taxon>Insecta</taxon>
        <taxon>Pterygota</taxon>
        <taxon>Neoptera</taxon>
        <taxon>Endopterygota</taxon>
        <taxon>Hymenoptera</taxon>
        <taxon>Apocrita</taxon>
        <taxon>Proctotrupomorpha</taxon>
        <taxon>Chalcidoidea</taxon>
        <taxon>Trichogrammatidae</taxon>
        <taxon>Trichogramma</taxon>
    </lineage>
</organism>
<sequence>MTSAARTTLAPRQLSTDDDIMKENTFDGAGGGGGCAVLTAENTRYIYIQRTRERERERERNAARHTATSEQRRQAEAAEGGCSADSRASTLPPVLGMLCTRRRRCRHCYMHSFCYITCIGCVHNV</sequence>
<reference evidence="2 3" key="1">
    <citation type="submission" date="2020-02" db="EMBL/GenBank/DDBJ databases">
        <authorList>
            <person name="Ferguson B K."/>
        </authorList>
    </citation>
    <scope>NUCLEOTIDE SEQUENCE [LARGE SCALE GENOMIC DNA]</scope>
</reference>
<name>A0A6H5IE46_9HYME</name>
<evidence type="ECO:0000256" key="1">
    <source>
        <dbReference type="SAM" id="MobiDB-lite"/>
    </source>
</evidence>
<gene>
    <name evidence="2" type="ORF">TBRA_LOCUS5618</name>
</gene>
<feature type="compositionally biased region" description="Basic and acidic residues" evidence="1">
    <location>
        <begin position="50"/>
        <end position="62"/>
    </location>
</feature>
<proteinExistence type="predicted"/>
<protein>
    <submittedName>
        <fullName evidence="2">Uncharacterized protein</fullName>
    </submittedName>
</protein>
<evidence type="ECO:0000313" key="3">
    <source>
        <dbReference type="Proteomes" id="UP000479190"/>
    </source>
</evidence>
<accession>A0A6H5IE46</accession>
<dbReference type="AlphaFoldDB" id="A0A6H5IE46"/>
<keyword evidence="3" id="KW-1185">Reference proteome</keyword>
<evidence type="ECO:0000313" key="2">
    <source>
        <dbReference type="EMBL" id="CAB0033720.1"/>
    </source>
</evidence>
<dbReference type="Proteomes" id="UP000479190">
    <property type="component" value="Unassembled WGS sequence"/>
</dbReference>
<feature type="region of interest" description="Disordered" evidence="1">
    <location>
        <begin position="49"/>
        <end position="90"/>
    </location>
</feature>
<dbReference type="EMBL" id="CADCXV010000720">
    <property type="protein sequence ID" value="CAB0033720.1"/>
    <property type="molecule type" value="Genomic_DNA"/>
</dbReference>